<dbReference type="Gene3D" id="3.20.20.70">
    <property type="entry name" value="Aldolase class I"/>
    <property type="match status" value="1"/>
</dbReference>
<gene>
    <name evidence="2" type="ORF">V2J94_40410</name>
</gene>
<organism evidence="2 3">
    <name type="scientific">Streptomyces asiaticus subsp. ignotus</name>
    <dbReference type="NCBI Taxonomy" id="3098222"/>
    <lineage>
        <taxon>Bacteria</taxon>
        <taxon>Bacillati</taxon>
        <taxon>Actinomycetota</taxon>
        <taxon>Actinomycetes</taxon>
        <taxon>Kitasatosporales</taxon>
        <taxon>Streptomycetaceae</taxon>
        <taxon>Streptomyces</taxon>
        <taxon>Streptomyces violaceusniger group</taxon>
    </lineage>
</organism>
<evidence type="ECO:0000313" key="2">
    <source>
        <dbReference type="EMBL" id="MEE4598052.1"/>
    </source>
</evidence>
<dbReference type="PANTHER" id="PTHR22893">
    <property type="entry name" value="NADH OXIDOREDUCTASE-RELATED"/>
    <property type="match status" value="1"/>
</dbReference>
<dbReference type="InterPro" id="IPR013785">
    <property type="entry name" value="Aldolase_TIM"/>
</dbReference>
<dbReference type="InterPro" id="IPR045247">
    <property type="entry name" value="Oye-like"/>
</dbReference>
<sequence length="399" mass="43131">MSDSAHWGGVSAAGLSARGLWRGTKIHRSEKEFPMPNAFDPVTIGPLTLPNRVAMASLTRRRAYGDGLSATPLMAEYYRQRATAGLIVAEAAQPSRVGQGYTDTPGLHDTAQVASWRPVTDAVHEAGGRIYTQLMHAGRNSHPELLGGGLHPLAPSACAAEGVVRVHGGEPAVRKPYPIPQVLTMQGVADTIADFADAAANAIDAGFDGVELHGGYGYLIQQFLSGNANRRTDRYGGSVAGRVRFPLDLVDAVAARIGSERLALRISPGCTAFGLDEPDLHELYLTLVDGLPRDLAYLHVFEFPGHRDLTVKLREHWAGAFMLNPHETHHDWPAGPRQLRLVDDGLADILSFGTLFISNPDLVHRLRLGAPLAEADETTFYRGDHRGYTDYPCLGEVLS</sequence>
<dbReference type="Pfam" id="PF00724">
    <property type="entry name" value="Oxidored_FMN"/>
    <property type="match status" value="1"/>
</dbReference>
<dbReference type="InterPro" id="IPR001155">
    <property type="entry name" value="OxRdtase_FMN_N"/>
</dbReference>
<proteinExistence type="predicted"/>
<accession>A0ABU7Q9I0</accession>
<reference evidence="2 3" key="1">
    <citation type="submission" date="2023-11" db="EMBL/GenBank/DDBJ databases">
        <title>30 novel species of actinomycetes from the DSMZ collection.</title>
        <authorList>
            <person name="Nouioui I."/>
        </authorList>
    </citation>
    <scope>NUCLEOTIDE SEQUENCE [LARGE SCALE GENOMIC DNA]</scope>
    <source>
        <strain evidence="2 3">DSM 41524</strain>
    </source>
</reference>
<dbReference type="Proteomes" id="UP001354709">
    <property type="component" value="Unassembled WGS sequence"/>
</dbReference>
<evidence type="ECO:0000259" key="1">
    <source>
        <dbReference type="Pfam" id="PF00724"/>
    </source>
</evidence>
<dbReference type="SUPFAM" id="SSF51395">
    <property type="entry name" value="FMN-linked oxidoreductases"/>
    <property type="match status" value="1"/>
</dbReference>
<keyword evidence="3" id="KW-1185">Reference proteome</keyword>
<protein>
    <submittedName>
        <fullName evidence="2">Alkene reductase</fullName>
    </submittedName>
</protein>
<comment type="caution">
    <text evidence="2">The sequence shown here is derived from an EMBL/GenBank/DDBJ whole genome shotgun (WGS) entry which is preliminary data.</text>
</comment>
<feature type="domain" description="NADH:flavin oxidoreductase/NADH oxidase N-terminal" evidence="1">
    <location>
        <begin position="39"/>
        <end position="370"/>
    </location>
</feature>
<evidence type="ECO:0000313" key="3">
    <source>
        <dbReference type="Proteomes" id="UP001354709"/>
    </source>
</evidence>
<dbReference type="PANTHER" id="PTHR22893:SF91">
    <property type="entry name" value="NADPH DEHYDROGENASE 2-RELATED"/>
    <property type="match status" value="1"/>
</dbReference>
<name>A0ABU7Q9I0_9ACTN</name>
<dbReference type="CDD" id="cd02933">
    <property type="entry name" value="OYE_like_FMN"/>
    <property type="match status" value="1"/>
</dbReference>
<dbReference type="EMBL" id="JAZBJO010000043">
    <property type="protein sequence ID" value="MEE4598052.1"/>
    <property type="molecule type" value="Genomic_DNA"/>
</dbReference>